<dbReference type="EMBL" id="ANPE02000124">
    <property type="protein sequence ID" value="EMY34250.1"/>
    <property type="molecule type" value="Genomic_DNA"/>
</dbReference>
<sequence length="113" mass="12364">MAARYVRRAEPVSLTPDELDFEHDPVTRVVPGVPVWAWIRFPASSELVAGEAFGWTSRAVQVSWTDGGMRRVTWVWASAVRRRTDEVRKTALGERIVKNGDGDTGPGAAADAG</sequence>
<evidence type="ECO:0000313" key="2">
    <source>
        <dbReference type="Proteomes" id="UP000010729"/>
    </source>
</evidence>
<reference evidence="1 2" key="1">
    <citation type="journal article" date="2013" name="Genome Announc.">
        <title>Draft Genome Sequence of Arthrobacter crystallopoietes Strain BAB-32, Revealing Genes for Bioremediation.</title>
        <authorList>
            <person name="Joshi M.N."/>
            <person name="Pandit A.S."/>
            <person name="Sharma A."/>
            <person name="Pandya R.V."/>
            <person name="Desai S.M."/>
            <person name="Saxena A.K."/>
            <person name="Bagatharia S.B."/>
        </authorList>
    </citation>
    <scope>NUCLEOTIDE SEQUENCE [LARGE SCALE GENOMIC DNA]</scope>
    <source>
        <strain evidence="1 2">BAB-32</strain>
    </source>
</reference>
<organism evidence="1 2">
    <name type="scientific">Arthrobacter crystallopoietes BAB-32</name>
    <dbReference type="NCBI Taxonomy" id="1246476"/>
    <lineage>
        <taxon>Bacteria</taxon>
        <taxon>Bacillati</taxon>
        <taxon>Actinomycetota</taxon>
        <taxon>Actinomycetes</taxon>
        <taxon>Micrococcales</taxon>
        <taxon>Micrococcaceae</taxon>
        <taxon>Crystallibacter</taxon>
    </lineage>
</organism>
<keyword evidence="2" id="KW-1185">Reference proteome</keyword>
<dbReference type="AlphaFoldDB" id="N1UYX7"/>
<comment type="caution">
    <text evidence="1">The sequence shown here is derived from an EMBL/GenBank/DDBJ whole genome shotgun (WGS) entry which is preliminary data.</text>
</comment>
<evidence type="ECO:0000313" key="1">
    <source>
        <dbReference type="EMBL" id="EMY34250.1"/>
    </source>
</evidence>
<dbReference type="Proteomes" id="UP000010729">
    <property type="component" value="Unassembled WGS sequence"/>
</dbReference>
<gene>
    <name evidence="1" type="ORF">D477_010696</name>
</gene>
<accession>N1UYX7</accession>
<name>N1UYX7_9MICC</name>
<protein>
    <submittedName>
        <fullName evidence="1">Uncharacterized protein</fullName>
    </submittedName>
</protein>
<proteinExistence type="predicted"/>